<dbReference type="VEuPathDB" id="TriTrypDB:TvY486_0601970"/>
<reference evidence="2" key="1">
    <citation type="journal article" date="2012" name="Proc. Natl. Acad. Sci. U.S.A.">
        <title>Antigenic diversity is generated by distinct evolutionary mechanisms in African trypanosome species.</title>
        <authorList>
            <person name="Jackson A.P."/>
            <person name="Berry A."/>
            <person name="Aslett M."/>
            <person name="Allison H.C."/>
            <person name="Burton P."/>
            <person name="Vavrova-Anderson J."/>
            <person name="Brown R."/>
            <person name="Browne H."/>
            <person name="Corton N."/>
            <person name="Hauser H."/>
            <person name="Gamble J."/>
            <person name="Gilderthorp R."/>
            <person name="Marcello L."/>
            <person name="McQuillan J."/>
            <person name="Otto T.D."/>
            <person name="Quail M.A."/>
            <person name="Sanders M.J."/>
            <person name="van Tonder A."/>
            <person name="Ginger M.L."/>
            <person name="Field M.C."/>
            <person name="Barry J.D."/>
            <person name="Hertz-Fowler C."/>
            <person name="Berriman M."/>
        </authorList>
    </citation>
    <scope>NUCLEOTIDE SEQUENCE</scope>
    <source>
        <strain evidence="2">Y486</strain>
    </source>
</reference>
<proteinExistence type="predicted"/>
<dbReference type="InterPro" id="IPR050817">
    <property type="entry name" value="DjlA_DnaK_co-chaperone"/>
</dbReference>
<protein>
    <submittedName>
        <fullName evidence="2">Putative chaperone protein DNAj</fullName>
    </submittedName>
</protein>
<dbReference type="PANTHER" id="PTHR24074">
    <property type="entry name" value="CO-CHAPERONE PROTEIN DJLA"/>
    <property type="match status" value="1"/>
</dbReference>
<dbReference type="InterPro" id="IPR036869">
    <property type="entry name" value="J_dom_sf"/>
</dbReference>
<evidence type="ECO:0000259" key="1">
    <source>
        <dbReference type="PROSITE" id="PS50076"/>
    </source>
</evidence>
<dbReference type="InterPro" id="IPR001623">
    <property type="entry name" value="DnaJ_domain"/>
</dbReference>
<dbReference type="Gene3D" id="1.10.287.110">
    <property type="entry name" value="DnaJ domain"/>
    <property type="match status" value="1"/>
</dbReference>
<organism evidence="2">
    <name type="scientific">Trypanosoma vivax (strain Y486)</name>
    <dbReference type="NCBI Taxonomy" id="1055687"/>
    <lineage>
        <taxon>Eukaryota</taxon>
        <taxon>Discoba</taxon>
        <taxon>Euglenozoa</taxon>
        <taxon>Kinetoplastea</taxon>
        <taxon>Metakinetoplastina</taxon>
        <taxon>Trypanosomatida</taxon>
        <taxon>Trypanosomatidae</taxon>
        <taxon>Trypanosoma</taxon>
        <taxon>Duttonella</taxon>
    </lineage>
</organism>
<dbReference type="SUPFAM" id="SSF46565">
    <property type="entry name" value="Chaperone J-domain"/>
    <property type="match status" value="1"/>
</dbReference>
<accession>G0TWR8</accession>
<name>G0TWR8_TRYVY</name>
<evidence type="ECO:0000313" key="2">
    <source>
        <dbReference type="EMBL" id="CCC48406.1"/>
    </source>
</evidence>
<dbReference type="PRINTS" id="PR00625">
    <property type="entry name" value="JDOMAIN"/>
</dbReference>
<dbReference type="SMART" id="SM00271">
    <property type="entry name" value="DnaJ"/>
    <property type="match status" value="1"/>
</dbReference>
<dbReference type="Pfam" id="PF00226">
    <property type="entry name" value="DnaJ"/>
    <property type="match status" value="1"/>
</dbReference>
<dbReference type="EMBL" id="HE573022">
    <property type="protein sequence ID" value="CCC48406.1"/>
    <property type="molecule type" value="Genomic_DNA"/>
</dbReference>
<sequence length="412" mass="46503">MYMSMNVHACTHVSVPFAARTIAVDSCFFYLHYIKSSRLCFVRSLLFSPILFIRESLLRRLLNCPQIVDRCRMNRPVLSGFNGACLPLASSFLAPRSWLLNGSLCTTMRFLSTPHAPVVNLYKRLGVDPTATREEVKTAYRQRALECHPDVVDDCDKSHAEVKFRAISEAYDVLMDPQRRAEHDKVLGFDSIPQKPADACPSGMPAAAPDEGLAARKTSNGARRRKPFLRGDADRKFREAFNGMSLDQVIFKELLRKRMQHKRDDDKSPSGQEETFRRVAVDAAERVAAKIRRGYGPGMVPHIKLRVSVPHGPRSPPSDYMPFRPFHGWTVPEGVRTPAEPTLGCTSLVADDSEVQAPGVLENSFRVLPKHFPVVRALDGTIMDFNNALLHIEKERQCPHNMGKLYSYHRPY</sequence>
<dbReference type="CDD" id="cd06257">
    <property type="entry name" value="DnaJ"/>
    <property type="match status" value="1"/>
</dbReference>
<dbReference type="AlphaFoldDB" id="G0TWR8"/>
<feature type="domain" description="J" evidence="1">
    <location>
        <begin position="120"/>
        <end position="187"/>
    </location>
</feature>
<gene>
    <name evidence="2" type="ORF">TVY486_0601970</name>
</gene>
<dbReference type="PROSITE" id="PS50076">
    <property type="entry name" value="DNAJ_2"/>
    <property type="match status" value="1"/>
</dbReference>